<name>A0A5J9VQ84_9POAL</name>
<dbReference type="SUPFAM" id="SSF81383">
    <property type="entry name" value="F-box domain"/>
    <property type="match status" value="1"/>
</dbReference>
<dbReference type="InterPro" id="IPR036047">
    <property type="entry name" value="F-box-like_dom_sf"/>
</dbReference>
<comment type="caution">
    <text evidence="1">The sequence shown here is derived from an EMBL/GenBank/DDBJ whole genome shotgun (WGS) entry which is preliminary data.</text>
</comment>
<accession>A0A5J9VQ84</accession>
<sequence>MASAVRPARRRLEAISSPGQLQALTDDLLEEIFLRIGSPADLVRASAARSCFRRIITDPAFLSRYRSLHPLQLLGFLEGELDGSLSPAPPVSEGTRWRLRDVREGRVLFECSSLVHYDYDNFASIPNLAVCDPLTRRYLLLPRIPDDLLASVQLQDIFEFETLLVPTRDNQSSTSFKVMRKIVCRTKMVIFVFSSGPGRWNAVKSISWDALNVRLQGQMLQYAYGCFYWKIDRMNKLLKLDINRMEFSTDDLPPDHARRNIVIAEAAEGRLGMFSLIHGGTSVHYSTSVRNEDKRNSEWQMESIIPLPHNYDNYYFKETGIE</sequence>
<reference evidence="1 2" key="1">
    <citation type="journal article" date="2019" name="Sci. Rep.">
        <title>A high-quality genome of Eragrostis curvula grass provides insights into Poaceae evolution and supports new strategies to enhance forage quality.</title>
        <authorList>
            <person name="Carballo J."/>
            <person name="Santos B.A.C.M."/>
            <person name="Zappacosta D."/>
            <person name="Garbus I."/>
            <person name="Selva J.P."/>
            <person name="Gallo C.A."/>
            <person name="Diaz A."/>
            <person name="Albertini E."/>
            <person name="Caccamo M."/>
            <person name="Echenique V."/>
        </authorList>
    </citation>
    <scope>NUCLEOTIDE SEQUENCE [LARGE SCALE GENOMIC DNA]</scope>
    <source>
        <strain evidence="2">cv. Victoria</strain>
        <tissue evidence="1">Leaf</tissue>
    </source>
</reference>
<protein>
    <recommendedName>
        <fullName evidence="3">F-box domain-containing protein</fullName>
    </recommendedName>
</protein>
<evidence type="ECO:0008006" key="3">
    <source>
        <dbReference type="Google" id="ProtNLM"/>
    </source>
</evidence>
<proteinExistence type="predicted"/>
<dbReference type="Gramene" id="TVU38552">
    <property type="protein sequence ID" value="TVU38552"/>
    <property type="gene ID" value="EJB05_11929"/>
</dbReference>
<dbReference type="PANTHER" id="PTHR31264:SF3">
    <property type="entry name" value="OS07G0554100 PROTEIN"/>
    <property type="match status" value="1"/>
</dbReference>
<feature type="non-terminal residue" evidence="1">
    <location>
        <position position="1"/>
    </location>
</feature>
<organism evidence="1 2">
    <name type="scientific">Eragrostis curvula</name>
    <name type="common">weeping love grass</name>
    <dbReference type="NCBI Taxonomy" id="38414"/>
    <lineage>
        <taxon>Eukaryota</taxon>
        <taxon>Viridiplantae</taxon>
        <taxon>Streptophyta</taxon>
        <taxon>Embryophyta</taxon>
        <taxon>Tracheophyta</taxon>
        <taxon>Spermatophyta</taxon>
        <taxon>Magnoliopsida</taxon>
        <taxon>Liliopsida</taxon>
        <taxon>Poales</taxon>
        <taxon>Poaceae</taxon>
        <taxon>PACMAD clade</taxon>
        <taxon>Chloridoideae</taxon>
        <taxon>Eragrostideae</taxon>
        <taxon>Eragrostidinae</taxon>
        <taxon>Eragrostis</taxon>
    </lineage>
</organism>
<evidence type="ECO:0000313" key="2">
    <source>
        <dbReference type="Proteomes" id="UP000324897"/>
    </source>
</evidence>
<dbReference type="PANTHER" id="PTHR31264">
    <property type="entry name" value="OS07G0554500 PROTEIN-RELATED"/>
    <property type="match status" value="1"/>
</dbReference>
<dbReference type="EMBL" id="RWGY01000007">
    <property type="protein sequence ID" value="TVU38552.1"/>
    <property type="molecule type" value="Genomic_DNA"/>
</dbReference>
<dbReference type="OrthoDB" id="685304at2759"/>
<keyword evidence="2" id="KW-1185">Reference proteome</keyword>
<gene>
    <name evidence="1" type="ORF">EJB05_11929</name>
</gene>
<dbReference type="Proteomes" id="UP000324897">
    <property type="component" value="Chromosome 4"/>
</dbReference>
<dbReference type="AlphaFoldDB" id="A0A5J9VQ84"/>
<evidence type="ECO:0000313" key="1">
    <source>
        <dbReference type="EMBL" id="TVU38552.1"/>
    </source>
</evidence>